<dbReference type="EMBL" id="CP009458">
    <property type="protein sequence ID" value="AIR61712.1"/>
    <property type="molecule type" value="Genomic_DNA"/>
</dbReference>
<dbReference type="InterPro" id="IPR049585">
    <property type="entry name" value="CdiI_EcoliA0-like"/>
</dbReference>
<organism evidence="1 2">
    <name type="scientific">Cedecea neteri</name>
    <dbReference type="NCBI Taxonomy" id="158822"/>
    <lineage>
        <taxon>Bacteria</taxon>
        <taxon>Pseudomonadati</taxon>
        <taxon>Pseudomonadota</taxon>
        <taxon>Gammaproteobacteria</taxon>
        <taxon>Enterobacterales</taxon>
        <taxon>Enterobacteriaceae</taxon>
        <taxon>Cedecea</taxon>
    </lineage>
</organism>
<reference evidence="1 2" key="1">
    <citation type="submission" date="2014-09" db="EMBL/GenBank/DDBJ databases">
        <authorList>
            <person name="Chan K.-G."/>
        </authorList>
    </citation>
    <scope>NUCLEOTIDE SEQUENCE [LARGE SCALE GENOMIC DNA]</scope>
    <source>
        <strain evidence="1 2">M006</strain>
    </source>
</reference>
<dbReference type="RefSeq" id="WP_039292034.1">
    <property type="nucleotide sequence ID" value="NZ_CP009458.1"/>
</dbReference>
<dbReference type="Pfam" id="PF24172">
    <property type="entry name" value="CdiI_ImmP"/>
    <property type="match status" value="1"/>
</dbReference>
<evidence type="ECO:0000313" key="2">
    <source>
        <dbReference type="Proteomes" id="UP000029516"/>
    </source>
</evidence>
<name>A0AAN0S5T0_9ENTR</name>
<gene>
    <name evidence="1" type="ORF">LH23_13920</name>
</gene>
<dbReference type="Proteomes" id="UP000029516">
    <property type="component" value="Chromosome"/>
</dbReference>
<protein>
    <submittedName>
        <fullName evidence="1">Uncharacterized protein</fullName>
    </submittedName>
</protein>
<proteinExistence type="predicted"/>
<sequence>MTLFEECRTALKDDFTIVEGEQLNQAMGIFHQYPWQNGDIEWSKMDFIDYDITDTLLRDMALKDMAVFAITDDADIPVFKTRLNLVISNIYDVMALSPKLFIFNEEVVIKSLFPHDVMRIGVSQGQMKNFI</sequence>
<dbReference type="AlphaFoldDB" id="A0AAN0S5T0"/>
<dbReference type="CDD" id="cd20693">
    <property type="entry name" value="CdiI_EcoliA0-like"/>
    <property type="match status" value="1"/>
</dbReference>
<evidence type="ECO:0000313" key="1">
    <source>
        <dbReference type="EMBL" id="AIR61712.1"/>
    </source>
</evidence>
<dbReference type="KEGG" id="cem:LH23_13920"/>
<accession>A0AAN0S5T0</accession>